<evidence type="ECO:0000256" key="2">
    <source>
        <dbReference type="PROSITE-ProRule" id="PRU00169"/>
    </source>
</evidence>
<feature type="modified residue" description="4-aspartylphosphate" evidence="2">
    <location>
        <position position="52"/>
    </location>
</feature>
<accession>E1JRQ0</accession>
<name>E1JRQ0_SOLFR</name>
<evidence type="ECO:0000313" key="5">
    <source>
        <dbReference type="Proteomes" id="UP000006250"/>
    </source>
</evidence>
<dbReference type="InterPro" id="IPR050595">
    <property type="entry name" value="Bact_response_regulator"/>
</dbReference>
<comment type="caution">
    <text evidence="4">The sequence shown here is derived from an EMBL/GenBank/DDBJ whole genome shotgun (WGS) entry which is preliminary data.</text>
</comment>
<dbReference type="STRING" id="596151.DesfrDRAFT_0299"/>
<evidence type="ECO:0000313" key="4">
    <source>
        <dbReference type="EMBL" id="EFL53251.1"/>
    </source>
</evidence>
<gene>
    <name evidence="4" type="ORF">DesfrDRAFT_0299</name>
</gene>
<keyword evidence="1 2" id="KW-0597">Phosphoprotein</keyword>
<dbReference type="Pfam" id="PF00072">
    <property type="entry name" value="Response_reg"/>
    <property type="match status" value="1"/>
</dbReference>
<dbReference type="EMBL" id="AECZ01000001">
    <property type="protein sequence ID" value="EFL53251.1"/>
    <property type="molecule type" value="Genomic_DNA"/>
</dbReference>
<keyword evidence="5" id="KW-1185">Reference proteome</keyword>
<proteinExistence type="predicted"/>
<organism evidence="4 5">
    <name type="scientific">Solidesulfovibrio fructosivorans JJ]</name>
    <dbReference type="NCBI Taxonomy" id="596151"/>
    <lineage>
        <taxon>Bacteria</taxon>
        <taxon>Pseudomonadati</taxon>
        <taxon>Thermodesulfobacteriota</taxon>
        <taxon>Desulfovibrionia</taxon>
        <taxon>Desulfovibrionales</taxon>
        <taxon>Desulfovibrionaceae</taxon>
        <taxon>Solidesulfovibrio</taxon>
    </lineage>
</organism>
<dbReference type="eggNOG" id="COG0784">
    <property type="taxonomic scope" value="Bacteria"/>
</dbReference>
<reference evidence="4 5" key="1">
    <citation type="submission" date="2010-08" db="EMBL/GenBank/DDBJ databases">
        <title>The draft genome of Desulfovibrio fructosovorans JJ.</title>
        <authorList>
            <consortium name="US DOE Joint Genome Institute (JGI-PGF)"/>
            <person name="Lucas S."/>
            <person name="Copeland A."/>
            <person name="Lapidus A."/>
            <person name="Cheng J.-F."/>
            <person name="Bruce D."/>
            <person name="Goodwin L."/>
            <person name="Pitluck S."/>
            <person name="Land M.L."/>
            <person name="Hauser L."/>
            <person name="Chang Y.-J."/>
            <person name="Jeffries C."/>
            <person name="Wall J.D."/>
            <person name="Stahl D.A."/>
            <person name="Arkin A.P."/>
            <person name="Dehal P."/>
            <person name="Stolyar S.M."/>
            <person name="Hazen T.C."/>
            <person name="Woyke T.J."/>
        </authorList>
    </citation>
    <scope>NUCLEOTIDE SEQUENCE [LARGE SCALE GENOMIC DNA]</scope>
    <source>
        <strain evidence="4 5">JJ</strain>
    </source>
</reference>
<dbReference type="InterPro" id="IPR011006">
    <property type="entry name" value="CheY-like_superfamily"/>
</dbReference>
<evidence type="ECO:0000259" key="3">
    <source>
        <dbReference type="PROSITE" id="PS50110"/>
    </source>
</evidence>
<sequence>MLRILLAEDDANHATLARQALEEEGHLVTTVPDGRVALDTIAKEPFDLILLDMRLPRVDGREFIGLVRADKTRLADIPIVVLTGYGLRQHMDFFKRFGVRDYLAKPYDCDELATIIRSYDHR</sequence>
<dbReference type="PANTHER" id="PTHR44591">
    <property type="entry name" value="STRESS RESPONSE REGULATOR PROTEIN 1"/>
    <property type="match status" value="1"/>
</dbReference>
<dbReference type="SMART" id="SM00448">
    <property type="entry name" value="REC"/>
    <property type="match status" value="1"/>
</dbReference>
<dbReference type="Gene3D" id="3.40.50.2300">
    <property type="match status" value="1"/>
</dbReference>
<dbReference type="PROSITE" id="PS50110">
    <property type="entry name" value="RESPONSE_REGULATORY"/>
    <property type="match status" value="1"/>
</dbReference>
<dbReference type="PANTHER" id="PTHR44591:SF3">
    <property type="entry name" value="RESPONSE REGULATORY DOMAIN-CONTAINING PROTEIN"/>
    <property type="match status" value="1"/>
</dbReference>
<protein>
    <submittedName>
        <fullName evidence="4">Response regulator receiver protein</fullName>
    </submittedName>
</protein>
<dbReference type="Proteomes" id="UP000006250">
    <property type="component" value="Unassembled WGS sequence"/>
</dbReference>
<dbReference type="OrthoDB" id="9800029at2"/>
<dbReference type="CDD" id="cd17546">
    <property type="entry name" value="REC_hyHK_CKI1_RcsC-like"/>
    <property type="match status" value="1"/>
</dbReference>
<dbReference type="AlphaFoldDB" id="E1JRQ0"/>
<evidence type="ECO:0000256" key="1">
    <source>
        <dbReference type="ARBA" id="ARBA00022553"/>
    </source>
</evidence>
<dbReference type="InterPro" id="IPR001789">
    <property type="entry name" value="Sig_transdc_resp-reg_receiver"/>
</dbReference>
<dbReference type="SUPFAM" id="SSF52172">
    <property type="entry name" value="CheY-like"/>
    <property type="match status" value="1"/>
</dbReference>
<dbReference type="RefSeq" id="WP_005990410.1">
    <property type="nucleotide sequence ID" value="NZ_AECZ01000001.1"/>
</dbReference>
<dbReference type="GO" id="GO:0000160">
    <property type="term" value="P:phosphorelay signal transduction system"/>
    <property type="evidence" value="ECO:0007669"/>
    <property type="project" value="InterPro"/>
</dbReference>
<feature type="domain" description="Response regulatory" evidence="3">
    <location>
        <begin position="3"/>
        <end position="120"/>
    </location>
</feature>